<name>A0AAN6EKU0_EXODE</name>
<feature type="compositionally biased region" description="Low complexity" evidence="1">
    <location>
        <begin position="41"/>
        <end position="57"/>
    </location>
</feature>
<protein>
    <submittedName>
        <fullName evidence="2">Uncharacterized protein</fullName>
    </submittedName>
</protein>
<accession>A0AAN6EKU0</accession>
<dbReference type="EMBL" id="JAJGCB010000027">
    <property type="protein sequence ID" value="KAJ8987172.1"/>
    <property type="molecule type" value="Genomic_DNA"/>
</dbReference>
<comment type="caution">
    <text evidence="2">The sequence shown here is derived from an EMBL/GenBank/DDBJ whole genome shotgun (WGS) entry which is preliminary data.</text>
</comment>
<dbReference type="PANTHER" id="PTHR28250:SF1">
    <property type="entry name" value="CYTOCHROME B PRE-MRNA-PROCESSING PROTEIN 6"/>
    <property type="match status" value="1"/>
</dbReference>
<feature type="region of interest" description="Disordered" evidence="1">
    <location>
        <begin position="40"/>
        <end position="67"/>
    </location>
</feature>
<sequence length="135" mass="15842">MATAQSVAVKHWARIIKRWPVDRVRPEYVSFQKVMQDRLQKATSPAAAADNAKTNEAQPASPPRWDEAKEMRQVNVLYSLLEDRYFKAYPIPTKLRHPRSMPTYYDDVLKEMDEAPSRTWFQSLMNRIKGSLRFK</sequence>
<dbReference type="InterPro" id="IPR037653">
    <property type="entry name" value="Cbp6"/>
</dbReference>
<reference evidence="2" key="1">
    <citation type="submission" date="2023-01" db="EMBL/GenBank/DDBJ databases">
        <title>Exophiala dermititidis isolated from Cystic Fibrosis Patient.</title>
        <authorList>
            <person name="Kurbessoian T."/>
            <person name="Crocker A."/>
            <person name="Murante D."/>
            <person name="Hogan D.A."/>
            <person name="Stajich J.E."/>
        </authorList>
    </citation>
    <scope>NUCLEOTIDE SEQUENCE</scope>
    <source>
        <strain evidence="2">Ex8</strain>
    </source>
</reference>
<dbReference type="GO" id="GO:0061671">
    <property type="term" value="C:Cbp3p-Cbp6 complex"/>
    <property type="evidence" value="ECO:0007669"/>
    <property type="project" value="InterPro"/>
</dbReference>
<evidence type="ECO:0000313" key="2">
    <source>
        <dbReference type="EMBL" id="KAJ8987172.1"/>
    </source>
</evidence>
<dbReference type="PANTHER" id="PTHR28250">
    <property type="entry name" value="CYTOCHROME B PRE-MRNA-PROCESSING PROTEIN 6"/>
    <property type="match status" value="1"/>
</dbReference>
<dbReference type="AlphaFoldDB" id="A0AAN6EKU0"/>
<dbReference type="Proteomes" id="UP001161757">
    <property type="component" value="Unassembled WGS sequence"/>
</dbReference>
<evidence type="ECO:0000256" key="1">
    <source>
        <dbReference type="SAM" id="MobiDB-lite"/>
    </source>
</evidence>
<organism evidence="2 3">
    <name type="scientific">Exophiala dermatitidis</name>
    <name type="common">Black yeast-like fungus</name>
    <name type="synonym">Wangiella dermatitidis</name>
    <dbReference type="NCBI Taxonomy" id="5970"/>
    <lineage>
        <taxon>Eukaryota</taxon>
        <taxon>Fungi</taxon>
        <taxon>Dikarya</taxon>
        <taxon>Ascomycota</taxon>
        <taxon>Pezizomycotina</taxon>
        <taxon>Eurotiomycetes</taxon>
        <taxon>Chaetothyriomycetidae</taxon>
        <taxon>Chaetothyriales</taxon>
        <taxon>Herpotrichiellaceae</taxon>
        <taxon>Exophiala</taxon>
    </lineage>
</organism>
<evidence type="ECO:0000313" key="3">
    <source>
        <dbReference type="Proteomes" id="UP001161757"/>
    </source>
</evidence>
<proteinExistence type="predicted"/>
<gene>
    <name evidence="2" type="ORF">HRR80_008733</name>
</gene>
<dbReference type="GO" id="GO:0034551">
    <property type="term" value="P:mitochondrial respiratory chain complex III assembly"/>
    <property type="evidence" value="ECO:0007669"/>
    <property type="project" value="TreeGrafter"/>
</dbReference>
<dbReference type="Pfam" id="PF20180">
    <property type="entry name" value="UQCC2_CBP6"/>
    <property type="match status" value="1"/>
</dbReference>
<dbReference type="GO" id="GO:0043022">
    <property type="term" value="F:ribosome binding"/>
    <property type="evidence" value="ECO:0007669"/>
    <property type="project" value="InterPro"/>
</dbReference>